<reference evidence="2 3" key="1">
    <citation type="submission" date="2024-02" db="EMBL/GenBank/DDBJ databases">
        <title>Bacterial strain from lacustrine sediment.</title>
        <authorList>
            <person name="Petit C."/>
            <person name="Fadhlaoui K."/>
        </authorList>
    </citation>
    <scope>NUCLEOTIDE SEQUENCE [LARGE SCALE GENOMIC DNA]</scope>
    <source>
        <strain evidence="2 3">IPX-CK</strain>
    </source>
</reference>
<name>A0ABZ3ESP4_9FIRM</name>
<organism evidence="2 3">
    <name type="scientific">Kineothrix sedimenti</name>
    <dbReference type="NCBI Taxonomy" id="3123317"/>
    <lineage>
        <taxon>Bacteria</taxon>
        <taxon>Bacillati</taxon>
        <taxon>Bacillota</taxon>
        <taxon>Clostridia</taxon>
        <taxon>Lachnospirales</taxon>
        <taxon>Lachnospiraceae</taxon>
        <taxon>Kineothrix</taxon>
    </lineage>
</organism>
<feature type="transmembrane region" description="Helical" evidence="1">
    <location>
        <begin position="5"/>
        <end position="22"/>
    </location>
</feature>
<sequence>MKKRIILIVSLIFIIIARLFFWNNGGDVSSVKRTVTISEVYSEKDINDAMDIVVMQMSLLFYFQVLMLILPVEIVALTLMIHIQTGNELLTIKYFILLI</sequence>
<gene>
    <name evidence="2" type="ORF">V6984_12415</name>
</gene>
<dbReference type="Proteomes" id="UP001451571">
    <property type="component" value="Chromosome"/>
</dbReference>
<evidence type="ECO:0000256" key="1">
    <source>
        <dbReference type="SAM" id="Phobius"/>
    </source>
</evidence>
<proteinExistence type="predicted"/>
<evidence type="ECO:0000313" key="2">
    <source>
        <dbReference type="EMBL" id="XAH72331.1"/>
    </source>
</evidence>
<dbReference type="EMBL" id="CP146256">
    <property type="protein sequence ID" value="XAH72331.1"/>
    <property type="molecule type" value="Genomic_DNA"/>
</dbReference>
<keyword evidence="1" id="KW-0472">Membrane</keyword>
<keyword evidence="3" id="KW-1185">Reference proteome</keyword>
<evidence type="ECO:0000313" key="3">
    <source>
        <dbReference type="Proteomes" id="UP001451571"/>
    </source>
</evidence>
<keyword evidence="1" id="KW-1133">Transmembrane helix</keyword>
<protein>
    <submittedName>
        <fullName evidence="2">Uncharacterized protein</fullName>
    </submittedName>
</protein>
<feature type="transmembrane region" description="Helical" evidence="1">
    <location>
        <begin position="59"/>
        <end position="83"/>
    </location>
</feature>
<keyword evidence="1" id="KW-0812">Transmembrane</keyword>
<dbReference type="RefSeq" id="WP_342755949.1">
    <property type="nucleotide sequence ID" value="NZ_CP146256.1"/>
</dbReference>
<accession>A0ABZ3ESP4</accession>